<organism evidence="3 4">
    <name type="scientific">Anaerocolumna chitinilytica</name>
    <dbReference type="NCBI Taxonomy" id="1727145"/>
    <lineage>
        <taxon>Bacteria</taxon>
        <taxon>Bacillati</taxon>
        <taxon>Bacillota</taxon>
        <taxon>Clostridia</taxon>
        <taxon>Lachnospirales</taxon>
        <taxon>Lachnospiraceae</taxon>
        <taxon>Anaerocolumna</taxon>
    </lineage>
</organism>
<dbReference type="GO" id="GO:0003723">
    <property type="term" value="F:RNA binding"/>
    <property type="evidence" value="ECO:0007669"/>
    <property type="project" value="UniProtKB-KW"/>
</dbReference>
<keyword evidence="1" id="KW-0694">RNA-binding</keyword>
<dbReference type="EMBL" id="AP023368">
    <property type="protein sequence ID" value="BCJ99736.1"/>
    <property type="molecule type" value="Genomic_DNA"/>
</dbReference>
<dbReference type="InterPro" id="IPR040591">
    <property type="entry name" value="RqcP2_RBD"/>
</dbReference>
<evidence type="ECO:0000259" key="2">
    <source>
        <dbReference type="SMART" id="SM00363"/>
    </source>
</evidence>
<evidence type="ECO:0000313" key="3">
    <source>
        <dbReference type="EMBL" id="BCJ99736.1"/>
    </source>
</evidence>
<dbReference type="InterPro" id="IPR036986">
    <property type="entry name" value="S4_RNA-bd_sf"/>
</dbReference>
<dbReference type="Proteomes" id="UP000515703">
    <property type="component" value="Chromosome"/>
</dbReference>
<dbReference type="CDD" id="cd00165">
    <property type="entry name" value="S4"/>
    <property type="match status" value="1"/>
</dbReference>
<gene>
    <name evidence="3" type="ORF">bsdcttw_27770</name>
</gene>
<reference evidence="3 4" key="2">
    <citation type="submission" date="2020-08" db="EMBL/GenBank/DDBJ databases">
        <authorList>
            <person name="Ueki A."/>
            <person name="Tonouchi A."/>
        </authorList>
    </citation>
    <scope>NUCLEOTIDE SEQUENCE [LARGE SCALE GENOMIC DNA]</scope>
    <source>
        <strain evidence="3 4">CTTW</strain>
    </source>
</reference>
<protein>
    <recommendedName>
        <fullName evidence="2">RNA-binding S4 domain-containing protein</fullName>
    </recommendedName>
</protein>
<reference evidence="3 4" key="1">
    <citation type="submission" date="2020-08" db="EMBL/GenBank/DDBJ databases">
        <title>Draft genome sequencing of an Anaerocolumna strain isolated from anoxic soil subjected to BSD treatment.</title>
        <authorList>
            <person name="Uek A."/>
            <person name="Tonouchi A."/>
        </authorList>
    </citation>
    <scope>NUCLEOTIDE SEQUENCE [LARGE SCALE GENOMIC DNA]</scope>
    <source>
        <strain evidence="3 4">CTTW</strain>
    </source>
</reference>
<dbReference type="PROSITE" id="PS50889">
    <property type="entry name" value="S4"/>
    <property type="match status" value="1"/>
</dbReference>
<accession>A0A7I8DTW9</accession>
<proteinExistence type="predicted"/>
<dbReference type="InterPro" id="IPR002942">
    <property type="entry name" value="S4_RNA-bd"/>
</dbReference>
<keyword evidence="4" id="KW-1185">Reference proteome</keyword>
<dbReference type="Gene3D" id="3.30.70.330">
    <property type="match status" value="1"/>
</dbReference>
<evidence type="ECO:0000256" key="1">
    <source>
        <dbReference type="PROSITE-ProRule" id="PRU00182"/>
    </source>
</evidence>
<dbReference type="Gene3D" id="3.10.290.10">
    <property type="entry name" value="RNA-binding S4 domain"/>
    <property type="match status" value="1"/>
</dbReference>
<dbReference type="KEGG" id="acht:bsdcttw_27770"/>
<name>A0A7I8DTW9_9FIRM</name>
<dbReference type="Pfam" id="PF17774">
    <property type="entry name" value="YlmH_RBD"/>
    <property type="match status" value="1"/>
</dbReference>
<dbReference type="SUPFAM" id="SSF55174">
    <property type="entry name" value="Alpha-L RNA-binding motif"/>
    <property type="match status" value="1"/>
</dbReference>
<dbReference type="InterPro" id="IPR012677">
    <property type="entry name" value="Nucleotide-bd_a/b_plait_sf"/>
</dbReference>
<dbReference type="Gene3D" id="3.30.1370.160">
    <property type="match status" value="1"/>
</dbReference>
<dbReference type="AlphaFoldDB" id="A0A7I8DTW9"/>
<dbReference type="Pfam" id="PF01479">
    <property type="entry name" value="S4"/>
    <property type="match status" value="1"/>
</dbReference>
<evidence type="ECO:0000313" key="4">
    <source>
        <dbReference type="Proteomes" id="UP000515703"/>
    </source>
</evidence>
<feature type="domain" description="RNA-binding S4" evidence="2">
    <location>
        <begin position="181"/>
        <end position="241"/>
    </location>
</feature>
<sequence length="257" mass="29010">MGINMNTEKDEQLFKKRLLELARTAYNKNINTYTDFLTLNEISIFYSTKPELPDVKYELFGGFDGAERRILCFCGDSSVKAFSDYIACLKITPLNKKYSDDFSHRDFLGSIMNLGTTRGKIGDILVKDKEGYIYCESKLSYYLAENLEKIKHTNVRCEVIAGDAPALTPEFKEIKGSVASPRLDAVIALAFQSSRSSILSLISGGKVFVDGRLVESNSYQLKENETVSVRGYGKFIYNGLENQTKKGRYYVSLSKYI</sequence>
<dbReference type="SMART" id="SM00363">
    <property type="entry name" value="S4"/>
    <property type="match status" value="1"/>
</dbReference>